<dbReference type="PANTHER" id="PTHR37314">
    <property type="entry name" value="SLR0142 PROTEIN"/>
    <property type="match status" value="1"/>
</dbReference>
<dbReference type="Pfam" id="PF06912">
    <property type="entry name" value="DUF1275"/>
    <property type="match status" value="1"/>
</dbReference>
<reference evidence="2" key="2">
    <citation type="submission" date="2020-10" db="EMBL/GenBank/DDBJ databases">
        <authorList>
            <consortium name="NCBI Pathogen Detection Project"/>
        </authorList>
    </citation>
    <scope>NUCLEOTIDE SEQUENCE</scope>
    <source>
        <strain evidence="2">Morganella morganii ARLG-3209</strain>
    </source>
</reference>
<evidence type="ECO:0000256" key="1">
    <source>
        <dbReference type="SAM" id="Phobius"/>
    </source>
</evidence>
<protein>
    <submittedName>
        <fullName evidence="2">DUF1275 domain-containing protein</fullName>
    </submittedName>
</protein>
<dbReference type="EMBL" id="DACSWI010000002">
    <property type="protein sequence ID" value="HAT3808362.1"/>
    <property type="molecule type" value="Genomic_DNA"/>
</dbReference>
<name>A0AAN5MDL2_MORMO</name>
<keyword evidence="1" id="KW-0812">Transmembrane</keyword>
<proteinExistence type="predicted"/>
<dbReference type="Proteomes" id="UP000865968">
    <property type="component" value="Unassembled WGS sequence"/>
</dbReference>
<sequence length="178" mass="20159">MANQNKISFYALLSCIGGFTDASSFILLKTFTGHLTGNSILSLIYLTTFNWSMLNTTLVSIFGFLLGTIFGYKFRLKNEDQKSQTYILLFILCIITLVFSIYFLFNEVDNNYMLIIAISLSMGIQNGNFSNFNNTGIHTTYITGMSTNLIGALLKSPQCNNEKKPTYVLLHLLFWEVF</sequence>
<dbReference type="PANTHER" id="PTHR37314:SF4">
    <property type="entry name" value="UPF0700 TRANSMEMBRANE PROTEIN YOAK"/>
    <property type="match status" value="1"/>
</dbReference>
<keyword evidence="1" id="KW-0472">Membrane</keyword>
<evidence type="ECO:0000313" key="3">
    <source>
        <dbReference type="Proteomes" id="UP000865968"/>
    </source>
</evidence>
<feature type="transmembrane region" description="Helical" evidence="1">
    <location>
        <begin position="7"/>
        <end position="28"/>
    </location>
</feature>
<evidence type="ECO:0000313" key="2">
    <source>
        <dbReference type="EMBL" id="HAT3808362.1"/>
    </source>
</evidence>
<gene>
    <name evidence="2" type="ORF">I8608_001177</name>
</gene>
<accession>A0AAN5MDL2</accession>
<keyword evidence="1" id="KW-1133">Transmembrane helix</keyword>
<dbReference type="InterPro" id="IPR010699">
    <property type="entry name" value="DUF1275"/>
</dbReference>
<reference evidence="2" key="1">
    <citation type="journal article" date="2018" name="Genome Biol.">
        <title>SKESA: strategic k-mer extension for scrupulous assemblies.</title>
        <authorList>
            <person name="Souvorov A."/>
            <person name="Agarwala R."/>
            <person name="Lipman D.J."/>
        </authorList>
    </citation>
    <scope>NUCLEOTIDE SEQUENCE</scope>
    <source>
        <strain evidence="2">Morganella morganii ARLG-3209</strain>
    </source>
</reference>
<feature type="transmembrane region" description="Helical" evidence="1">
    <location>
        <begin position="48"/>
        <end position="74"/>
    </location>
</feature>
<feature type="transmembrane region" description="Helical" evidence="1">
    <location>
        <begin position="86"/>
        <end position="105"/>
    </location>
</feature>
<dbReference type="AlphaFoldDB" id="A0AAN5MDL2"/>
<comment type="caution">
    <text evidence="2">The sequence shown here is derived from an EMBL/GenBank/DDBJ whole genome shotgun (WGS) entry which is preliminary data.</text>
</comment>
<organism evidence="2 3">
    <name type="scientific">Morganella morganii</name>
    <name type="common">Proteus morganii</name>
    <dbReference type="NCBI Taxonomy" id="582"/>
    <lineage>
        <taxon>Bacteria</taxon>
        <taxon>Pseudomonadati</taxon>
        <taxon>Pseudomonadota</taxon>
        <taxon>Gammaproteobacteria</taxon>
        <taxon>Enterobacterales</taxon>
        <taxon>Morganellaceae</taxon>
        <taxon>Morganella</taxon>
    </lineage>
</organism>